<sequence length="985" mass="113507">MASIERTAYPRFKRYYTPNELDKIYTPTRIEIAFALKVTAGEENYFNLLVLLKVFQRLGYFPKITDIPLAIINHIRTVLDIQEDRSFSYQYPSTLSRHKKAIRSYLQVSPFNQKGKALITAVITESALRMDNPADLINVAIEEVVKERYELPGFNTLDRLVNHLRKEVNQQIFSQVISQLNPEYIQRLKDLLDNYAAVERSPYNDLKKLPQKSSRNHLNDLIVHLTWLETLGEIAPYLRGLTRAKIKHFTSEAKALTASEMKDISLNKQLTLLLCLIYSAQVQTRDYLVEMFLKQMKKIHNLAIEELDSIRKRQQITTEKLVSVLTDVLVVFNEDAPDLKPLEQLQTIFKQTGGVEQLLTECEEINAYQGNNYFPLLWRFYKSHRSTFFRLFKFLKIESTSSDDKLVKAVEILLSNSHRRGEWIGTEVDLSFISQQWQKLVIVQSKDVTKLMRRHFEICIFSYLAAELKSGDICVFNSEAYADYREQLLSWNDCQPLVEAYCQQLGFPTQAEDFVENLKNSLTQTASEIDLAYPNNTSVVINEQGEPVLKRPSANRESASLKNLEAVISERMPERNLIDILRDVDYWTNFTRHFGPMSGSDSKLERSTERYLLTTFTYGCNLGATQAARHMRGVVTSRMLTFVNQRHISLKGLNAALVDIINRYNVMPLTKLWGDGTTAGADGTKYDLYEQNLLSEYHIRYGGYGGIAYHHVADSYIALFSHFIPCGTWEAVYIIEGLLKNKSEIQPSIIHADTQGQSTPVFALSYLLGIQLMPRIRNWQDLVFYRPDKETVYQHIDSLFKGVINWSLIKTHWSDLLRVVLSIKSGKISSDMLLRKLGNYSRKNKLYQAFRELGRVIRTIFLLQFISDQKLRQQITAMTNKVEAYNGFSKWFCFGGEGVIASNDPEQQEKTIKYGDLVANAVIFHNVVDLTEVLLQLKKEGFFWEREDLAALSPYLTSHIKRFGDYLIDLDTIPPALEENLNLGF</sequence>
<evidence type="ECO:0000259" key="5">
    <source>
        <dbReference type="Pfam" id="PF01526"/>
    </source>
</evidence>
<feature type="domain" description="Tn3 transposase DDE" evidence="5">
    <location>
        <begin position="579"/>
        <end position="966"/>
    </location>
</feature>
<evidence type="ECO:0000256" key="1">
    <source>
        <dbReference type="ARBA" id="ARBA00009402"/>
    </source>
</evidence>
<dbReference type="RefSeq" id="WP_190717472.1">
    <property type="nucleotide sequence ID" value="NZ_JACJST010000020.1"/>
</dbReference>
<keyword evidence="2" id="KW-0815">Transposition</keyword>
<evidence type="ECO:0000313" key="8">
    <source>
        <dbReference type="Proteomes" id="UP000640531"/>
    </source>
</evidence>
<evidence type="ECO:0000313" key="7">
    <source>
        <dbReference type="EMBL" id="MBD2570074.1"/>
    </source>
</evidence>
<evidence type="ECO:0000256" key="3">
    <source>
        <dbReference type="ARBA" id="ARBA00023125"/>
    </source>
</evidence>
<accession>A0ABR8FJX8</accession>
<dbReference type="InterPro" id="IPR047653">
    <property type="entry name" value="Tn3-like_transpos"/>
</dbReference>
<comment type="caution">
    <text evidence="7">The sequence shown here is derived from an EMBL/GenBank/DDBJ whole genome shotgun (WGS) entry which is preliminary data.</text>
</comment>
<dbReference type="EMBL" id="JACJST010000020">
    <property type="protein sequence ID" value="MBD2570074.1"/>
    <property type="molecule type" value="Genomic_DNA"/>
</dbReference>
<dbReference type="Pfam" id="PF01526">
    <property type="entry name" value="DDE_Tnp_Tn3"/>
    <property type="match status" value="1"/>
</dbReference>
<dbReference type="InterPro" id="IPR025296">
    <property type="entry name" value="DUF4158"/>
</dbReference>
<gene>
    <name evidence="7" type="ORF">H6G59_19660</name>
</gene>
<dbReference type="Proteomes" id="UP000640531">
    <property type="component" value="Unassembled WGS sequence"/>
</dbReference>
<comment type="similarity">
    <text evidence="1">Belongs to the transposase 7 family.</text>
</comment>
<keyword evidence="8" id="KW-1185">Reference proteome</keyword>
<evidence type="ECO:0000256" key="4">
    <source>
        <dbReference type="ARBA" id="ARBA00023172"/>
    </source>
</evidence>
<evidence type="ECO:0000259" key="6">
    <source>
        <dbReference type="Pfam" id="PF13700"/>
    </source>
</evidence>
<dbReference type="Pfam" id="PF13700">
    <property type="entry name" value="DUF4158"/>
    <property type="match status" value="1"/>
</dbReference>
<protein>
    <submittedName>
        <fullName evidence="7">Tn3 family transposase</fullName>
    </submittedName>
</protein>
<feature type="domain" description="DUF4158" evidence="6">
    <location>
        <begin position="3"/>
        <end position="163"/>
    </location>
</feature>
<dbReference type="InterPro" id="IPR002513">
    <property type="entry name" value="Tn3_Tnp_DDE_dom"/>
</dbReference>
<keyword evidence="3" id="KW-0238">DNA-binding</keyword>
<evidence type="ECO:0000256" key="2">
    <source>
        <dbReference type="ARBA" id="ARBA00022578"/>
    </source>
</evidence>
<proteinExistence type="inferred from homology"/>
<keyword evidence="4" id="KW-0233">DNA recombination</keyword>
<reference evidence="7 8" key="1">
    <citation type="journal article" date="2020" name="ISME J.">
        <title>Comparative genomics reveals insights into cyanobacterial evolution and habitat adaptation.</title>
        <authorList>
            <person name="Chen M.Y."/>
            <person name="Teng W.K."/>
            <person name="Zhao L."/>
            <person name="Hu C.X."/>
            <person name="Zhou Y.K."/>
            <person name="Han B.P."/>
            <person name="Song L.R."/>
            <person name="Shu W.S."/>
        </authorList>
    </citation>
    <scope>NUCLEOTIDE SEQUENCE [LARGE SCALE GENOMIC DNA]</scope>
    <source>
        <strain evidence="7 8">FACHB-196</strain>
    </source>
</reference>
<name>A0ABR8FJX8_9NOST</name>
<organism evidence="7 8">
    <name type="scientific">Anabaena lutea FACHB-196</name>
    <dbReference type="NCBI Taxonomy" id="2692881"/>
    <lineage>
        <taxon>Bacteria</taxon>
        <taxon>Bacillati</taxon>
        <taxon>Cyanobacteriota</taxon>
        <taxon>Cyanophyceae</taxon>
        <taxon>Nostocales</taxon>
        <taxon>Nostocaceae</taxon>
        <taxon>Anabaena</taxon>
    </lineage>
</organism>
<dbReference type="NCBIfam" id="NF033527">
    <property type="entry name" value="transpos_Tn3"/>
    <property type="match status" value="1"/>
</dbReference>